<evidence type="ECO:0000313" key="1">
    <source>
        <dbReference type="EMBL" id="MZQ89726.1"/>
    </source>
</evidence>
<dbReference type="Proteomes" id="UP000477083">
    <property type="component" value="Unassembled WGS sequence"/>
</dbReference>
<gene>
    <name evidence="1" type="ORF">GS660_11545</name>
</gene>
<organism evidence="1 2">
    <name type="scientific">Frigidibacter albus</name>
    <dbReference type="NCBI Taxonomy" id="1465486"/>
    <lineage>
        <taxon>Bacteria</taxon>
        <taxon>Pseudomonadati</taxon>
        <taxon>Pseudomonadota</taxon>
        <taxon>Alphaproteobacteria</taxon>
        <taxon>Rhodobacterales</taxon>
        <taxon>Paracoccaceae</taxon>
        <taxon>Frigidibacter</taxon>
    </lineage>
</organism>
<dbReference type="PANTHER" id="PTHR33973">
    <property type="entry name" value="OS07G0153300 PROTEIN"/>
    <property type="match status" value="1"/>
</dbReference>
<dbReference type="PANTHER" id="PTHR33973:SF4">
    <property type="entry name" value="OS07G0153300 PROTEIN"/>
    <property type="match status" value="1"/>
</dbReference>
<evidence type="ECO:0000313" key="2">
    <source>
        <dbReference type="Proteomes" id="UP000477083"/>
    </source>
</evidence>
<reference evidence="1 2" key="1">
    <citation type="submission" date="2020-01" db="EMBL/GenBank/DDBJ databases">
        <title>Frigidibacter albus SP32T (=CGMCC 1.13995T).</title>
        <authorList>
            <person name="Liao X."/>
        </authorList>
    </citation>
    <scope>NUCLEOTIDE SEQUENCE [LARGE SCALE GENOMIC DNA]</scope>
    <source>
        <strain evidence="1 2">SP32</strain>
    </source>
</reference>
<name>A0A6L8VJ46_9RHOB</name>
<dbReference type="OrthoDB" id="9778801at2"/>
<dbReference type="EMBL" id="WWNR01000006">
    <property type="protein sequence ID" value="MZQ89726.1"/>
    <property type="molecule type" value="Genomic_DNA"/>
</dbReference>
<dbReference type="InterPro" id="IPR010775">
    <property type="entry name" value="DUF1365"/>
</dbReference>
<dbReference type="RefSeq" id="WP_161346574.1">
    <property type="nucleotide sequence ID" value="NZ_BMGW01000006.1"/>
</dbReference>
<dbReference type="AlphaFoldDB" id="A0A6L8VJ46"/>
<sequence length="252" mass="27893">MRVEHIRGQTYHARHGGPVNAFRYGIDYVLLEDAEAPVAGPRLFSRGRGNVASVQDRDHGGAPGRGRGAMWVREVLMAEGVLVPGLRIGLLAQPRLLGHVFNPVSFWLCRDGGGALRAVVAEVTNTFGDRHSYLCVRPGLEPIRPEDEIVATKVFHVSPFQDVAGEYRFRFDIGARRVGIWIDYHNGKGGVLATLTGRRAPLTNAGLLGALLRRPFGSRRVLALIHWQALKLFVKGARYRDRPLPPVEEVTR</sequence>
<dbReference type="Pfam" id="PF07103">
    <property type="entry name" value="DUF1365"/>
    <property type="match status" value="1"/>
</dbReference>
<comment type="caution">
    <text evidence="1">The sequence shown here is derived from an EMBL/GenBank/DDBJ whole genome shotgun (WGS) entry which is preliminary data.</text>
</comment>
<keyword evidence="2" id="KW-1185">Reference proteome</keyword>
<accession>A0A6L8VJ46</accession>
<proteinExistence type="predicted"/>
<protein>
    <submittedName>
        <fullName evidence="1">DUF1365 family protein</fullName>
    </submittedName>
</protein>